<name>A0A1G4B803_9PEZI</name>
<accession>A0A1G4B803</accession>
<dbReference type="AlphaFoldDB" id="A0A1G4B803"/>
<evidence type="ECO:0000313" key="2">
    <source>
        <dbReference type="Proteomes" id="UP000176998"/>
    </source>
</evidence>
<proteinExistence type="predicted"/>
<organism evidence="1 2">
    <name type="scientific">Colletotrichum orchidophilum</name>
    <dbReference type="NCBI Taxonomy" id="1209926"/>
    <lineage>
        <taxon>Eukaryota</taxon>
        <taxon>Fungi</taxon>
        <taxon>Dikarya</taxon>
        <taxon>Ascomycota</taxon>
        <taxon>Pezizomycotina</taxon>
        <taxon>Sordariomycetes</taxon>
        <taxon>Hypocreomycetidae</taxon>
        <taxon>Glomerellales</taxon>
        <taxon>Glomerellaceae</taxon>
        <taxon>Colletotrichum</taxon>
    </lineage>
</organism>
<keyword evidence="2" id="KW-1185">Reference proteome</keyword>
<dbReference type="Proteomes" id="UP000176998">
    <property type="component" value="Unassembled WGS sequence"/>
</dbReference>
<sequence>MRFTLTIRGVEQRYKRASADQRAQSHSPATNGPITISDMAIELVAYAQWVKLHTWLRNSMLELPDATGRHPQRTVEYAVGSAKHELLSRSPLPSASFRWILDDGGGR</sequence>
<dbReference type="GeneID" id="34560277"/>
<dbReference type="RefSeq" id="XP_022474667.1">
    <property type="nucleotide sequence ID" value="XM_022618767.1"/>
</dbReference>
<comment type="caution">
    <text evidence="1">The sequence shown here is derived from an EMBL/GenBank/DDBJ whole genome shotgun (WGS) entry which is preliminary data.</text>
</comment>
<dbReference type="EMBL" id="MJBS01000056">
    <property type="protein sequence ID" value="OHE97514.1"/>
    <property type="molecule type" value="Genomic_DNA"/>
</dbReference>
<protein>
    <submittedName>
        <fullName evidence="1">Uncharacterized protein</fullName>
    </submittedName>
</protein>
<evidence type="ECO:0000313" key="1">
    <source>
        <dbReference type="EMBL" id="OHE97514.1"/>
    </source>
</evidence>
<reference evidence="1 2" key="1">
    <citation type="submission" date="2016-09" db="EMBL/GenBank/DDBJ databases">
        <authorList>
            <person name="Capua I."/>
            <person name="De Benedictis P."/>
            <person name="Joannis T."/>
            <person name="Lombin L.H."/>
            <person name="Cattoli G."/>
        </authorList>
    </citation>
    <scope>NUCLEOTIDE SEQUENCE [LARGE SCALE GENOMIC DNA]</scope>
    <source>
        <strain evidence="1 2">IMI 309357</strain>
    </source>
</reference>
<gene>
    <name evidence="1" type="ORF">CORC01_07129</name>
</gene>